<evidence type="ECO:0000256" key="1">
    <source>
        <dbReference type="ARBA" id="ARBA00004245"/>
    </source>
</evidence>
<organism evidence="8 9">
    <name type="scientific">Clavispora lusitaniae (strain ATCC 42720)</name>
    <name type="common">Yeast</name>
    <name type="synonym">Candida lusitaniae</name>
    <dbReference type="NCBI Taxonomy" id="306902"/>
    <lineage>
        <taxon>Eukaryota</taxon>
        <taxon>Fungi</taxon>
        <taxon>Dikarya</taxon>
        <taxon>Ascomycota</taxon>
        <taxon>Saccharomycotina</taxon>
        <taxon>Pichiomycetes</taxon>
        <taxon>Metschnikowiaceae</taxon>
        <taxon>Clavispora</taxon>
    </lineage>
</organism>
<dbReference type="OrthoDB" id="429520at2759"/>
<dbReference type="STRING" id="306902.C4XYW4"/>
<reference evidence="8 9" key="1">
    <citation type="journal article" date="2009" name="Nature">
        <title>Evolution of pathogenicity and sexual reproduction in eight Candida genomes.</title>
        <authorList>
            <person name="Butler G."/>
            <person name="Rasmussen M.D."/>
            <person name="Lin M.F."/>
            <person name="Santos M.A."/>
            <person name="Sakthikumar S."/>
            <person name="Munro C.A."/>
            <person name="Rheinbay E."/>
            <person name="Grabherr M."/>
            <person name="Forche A."/>
            <person name="Reedy J.L."/>
            <person name="Agrafioti I."/>
            <person name="Arnaud M.B."/>
            <person name="Bates S."/>
            <person name="Brown A.J."/>
            <person name="Brunke S."/>
            <person name="Costanzo M.C."/>
            <person name="Fitzpatrick D.A."/>
            <person name="de Groot P.W."/>
            <person name="Harris D."/>
            <person name="Hoyer L.L."/>
            <person name="Hube B."/>
            <person name="Klis F.M."/>
            <person name="Kodira C."/>
            <person name="Lennard N."/>
            <person name="Logue M.E."/>
            <person name="Martin R."/>
            <person name="Neiman A.M."/>
            <person name="Nikolaou E."/>
            <person name="Quail M.A."/>
            <person name="Quinn J."/>
            <person name="Santos M.C."/>
            <person name="Schmitzberger F.F."/>
            <person name="Sherlock G."/>
            <person name="Shah P."/>
            <person name="Silverstein K.A."/>
            <person name="Skrzypek M.S."/>
            <person name="Soll D."/>
            <person name="Staggs R."/>
            <person name="Stansfield I."/>
            <person name="Stumpf M.P."/>
            <person name="Sudbery P.E."/>
            <person name="Srikantha T."/>
            <person name="Zeng Q."/>
            <person name="Berman J."/>
            <person name="Berriman M."/>
            <person name="Heitman J."/>
            <person name="Gow N.A."/>
            <person name="Lorenz M.C."/>
            <person name="Birren B.W."/>
            <person name="Kellis M."/>
            <person name="Cuomo C.A."/>
        </authorList>
    </citation>
    <scope>NUCLEOTIDE SEQUENCE [LARGE SCALE GENOMIC DNA]</scope>
    <source>
        <strain evidence="8 9">ATCC 42720</strain>
    </source>
</reference>
<dbReference type="GO" id="GO:0005885">
    <property type="term" value="C:Arp2/3 protein complex"/>
    <property type="evidence" value="ECO:0007669"/>
    <property type="project" value="InterPro"/>
</dbReference>
<evidence type="ECO:0000256" key="3">
    <source>
        <dbReference type="ARBA" id="ARBA00022490"/>
    </source>
</evidence>
<comment type="similarity">
    <text evidence="2 7">Belongs to the ARPC5 family.</text>
</comment>
<dbReference type="GO" id="GO:0030833">
    <property type="term" value="P:regulation of actin filament polymerization"/>
    <property type="evidence" value="ECO:0007669"/>
    <property type="project" value="InterPro"/>
</dbReference>
<dbReference type="AlphaFoldDB" id="C4XYW4"/>
<evidence type="ECO:0000256" key="5">
    <source>
        <dbReference type="ARBA" id="ARBA00040214"/>
    </source>
</evidence>
<evidence type="ECO:0000256" key="6">
    <source>
        <dbReference type="ARBA" id="ARBA00060329"/>
    </source>
</evidence>
<evidence type="ECO:0000313" key="8">
    <source>
        <dbReference type="EMBL" id="EEQ37014.1"/>
    </source>
</evidence>
<dbReference type="PANTHER" id="PTHR12644">
    <property type="entry name" value="ARP2/3 COMPLEX 16 KD SUBUNIT P16-ARC"/>
    <property type="match status" value="1"/>
</dbReference>
<comment type="subcellular location">
    <subcellularLocation>
        <location evidence="1">Cytoplasm</location>
        <location evidence="1">Cytoskeleton</location>
    </subcellularLocation>
</comment>
<dbReference type="KEGG" id="clu:CLUG_01137"/>
<dbReference type="VEuPathDB" id="FungiDB:CLUG_01137"/>
<dbReference type="FunCoup" id="C4XYW4">
    <property type="interactions" value="498"/>
</dbReference>
<dbReference type="Proteomes" id="UP000007703">
    <property type="component" value="Unassembled WGS sequence"/>
</dbReference>
<dbReference type="InParanoid" id="C4XYW4"/>
<evidence type="ECO:0000256" key="4">
    <source>
        <dbReference type="ARBA" id="ARBA00023212"/>
    </source>
</evidence>
<name>C4XYW4_CLAL4</name>
<sequence length="278" mass="31315">MGMLSSLAMNLTTRSTRRMRMMSWIGKRLENKINALGLIKYMWSACTESDSLMWFLHKSPLKELPHQMINTEFALETYFGNLCLSFSFCSLSSFRFCVVTLMCASHAGYTSTSLNSCKSPTTIMEAWRRIDIDALEPENHLSKQDLVPDLPPTSHDEIVSLASQIRQTLSKGQFLAALQAALDSPPYVAEEATKDLHAETVFEVLASIKNNHNIGEFSKFVSQLTSDEQDTLVKYIYKIMATPYGAKQGGLMLTWFEKTVDVTGMGPVVRHFSDRRTV</sequence>
<dbReference type="GO" id="GO:0034314">
    <property type="term" value="P:Arp2/3 complex-mediated actin nucleation"/>
    <property type="evidence" value="ECO:0007669"/>
    <property type="project" value="InterPro"/>
</dbReference>
<comment type="function">
    <text evidence="6">Functions as a component of the Arp2/3 complex which is involved in regulation of actin polymerization and together with an activating nucleation-promoting factor (NPF) mediates the formation of branched actin networks.</text>
</comment>
<comment type="function">
    <text evidence="7">Functions as component of the Arp2/3 complex which is involved in regulation of actin polymerization and together with an activating nucleation-promoting factor (NPF) mediates the formation of branched actin networks. Arp2/3 complex plays a critical role in the control of cell morphogenesis via the modulation of cell polarity development.</text>
</comment>
<dbReference type="EMBL" id="CH408076">
    <property type="protein sequence ID" value="EEQ37014.1"/>
    <property type="molecule type" value="Genomic_DNA"/>
</dbReference>
<keyword evidence="4 7" id="KW-0206">Cytoskeleton</keyword>
<keyword evidence="3" id="KW-0963">Cytoplasm</keyword>
<accession>C4XYW4</accession>
<dbReference type="InterPro" id="IPR006789">
    <property type="entry name" value="ARPC5"/>
</dbReference>
<protein>
    <recommendedName>
        <fullName evidence="5 7">Actin-related protein 2/3 complex subunit 5</fullName>
    </recommendedName>
</protein>
<dbReference type="Pfam" id="PF04699">
    <property type="entry name" value="P16-Arc"/>
    <property type="match status" value="1"/>
</dbReference>
<dbReference type="GO" id="GO:0044396">
    <property type="term" value="P:actin cortical patch organization"/>
    <property type="evidence" value="ECO:0007669"/>
    <property type="project" value="UniProtKB-ARBA"/>
</dbReference>
<gene>
    <name evidence="8" type="ORF">CLUG_01137</name>
</gene>
<dbReference type="FunFam" id="1.25.40.190:FF:000003">
    <property type="entry name" value="Actin-related protein 2/3 complex subunit 5"/>
    <property type="match status" value="1"/>
</dbReference>
<dbReference type="HOGENOM" id="CLU_1001171_0_0_1"/>
<dbReference type="GeneID" id="8500248"/>
<evidence type="ECO:0000313" key="9">
    <source>
        <dbReference type="Proteomes" id="UP000007703"/>
    </source>
</evidence>
<evidence type="ECO:0000256" key="2">
    <source>
        <dbReference type="ARBA" id="ARBA00006084"/>
    </source>
</evidence>
<proteinExistence type="inferred from homology"/>
<evidence type="ECO:0000256" key="7">
    <source>
        <dbReference type="RuleBase" id="RU004301"/>
    </source>
</evidence>
<dbReference type="InterPro" id="IPR036743">
    <property type="entry name" value="ARPC5_sf"/>
</dbReference>
<dbReference type="SUPFAM" id="SSF69103">
    <property type="entry name" value="Arp2/3 complex 16 kDa subunit ARPC5"/>
    <property type="match status" value="1"/>
</dbReference>
<dbReference type="Gene3D" id="1.25.40.190">
    <property type="entry name" value="Actin-related protein 2/3 complex subunit 5"/>
    <property type="match status" value="1"/>
</dbReference>